<organism evidence="2 3">
    <name type="scientific">Gemmobacter megaterium</name>
    <dbReference type="NCBI Taxonomy" id="1086013"/>
    <lineage>
        <taxon>Bacteria</taxon>
        <taxon>Pseudomonadati</taxon>
        <taxon>Pseudomonadota</taxon>
        <taxon>Alphaproteobacteria</taxon>
        <taxon>Rhodobacterales</taxon>
        <taxon>Paracoccaceae</taxon>
        <taxon>Gemmobacter</taxon>
    </lineage>
</organism>
<gene>
    <name evidence="2" type="ORF">SAMN05421774_102832</name>
</gene>
<dbReference type="OrthoDB" id="7630283at2"/>
<name>A0A1N7MPB5_9RHOB</name>
<dbReference type="STRING" id="1086013.SAMN05421774_102832"/>
<dbReference type="EMBL" id="FTOT01000002">
    <property type="protein sequence ID" value="SIS87719.1"/>
    <property type="molecule type" value="Genomic_DNA"/>
</dbReference>
<evidence type="ECO:0000313" key="2">
    <source>
        <dbReference type="EMBL" id="SIS87719.1"/>
    </source>
</evidence>
<reference evidence="2 3" key="1">
    <citation type="submission" date="2017-01" db="EMBL/GenBank/DDBJ databases">
        <authorList>
            <person name="Mah S.A."/>
            <person name="Swanson W.J."/>
            <person name="Moy G.W."/>
            <person name="Vacquier V.D."/>
        </authorList>
    </citation>
    <scope>NUCLEOTIDE SEQUENCE [LARGE SCALE GENOMIC DNA]</scope>
    <source>
        <strain evidence="2 3">DSM 26375</strain>
    </source>
</reference>
<dbReference type="AlphaFoldDB" id="A0A1N7MPB5"/>
<dbReference type="Pfam" id="PF06877">
    <property type="entry name" value="RraB"/>
    <property type="match status" value="1"/>
</dbReference>
<proteinExistence type="predicted"/>
<dbReference type="Proteomes" id="UP000186141">
    <property type="component" value="Unassembled WGS sequence"/>
</dbReference>
<accession>A0A1N7MPB5</accession>
<dbReference type="InterPro" id="IPR036701">
    <property type="entry name" value="RraB-like_sf"/>
</dbReference>
<dbReference type="InterPro" id="IPR009671">
    <property type="entry name" value="RraB_dom"/>
</dbReference>
<keyword evidence="3" id="KW-1185">Reference proteome</keyword>
<protein>
    <recommendedName>
        <fullName evidence="1">Regulator of ribonuclease activity B domain-containing protein</fullName>
    </recommendedName>
</protein>
<sequence>MDLQDQKAETQAVFSEMAASGPLPERAGVDFQFAPEADDADWDALTEAVEALGLEVEWYEGEGPEDRWVEVTVPNCKVTVEAIWAHEERLTLLAAVHGFAPQGWGLFVPEQN</sequence>
<dbReference type="SUPFAM" id="SSF89946">
    <property type="entry name" value="Hypothetical protein VC0424"/>
    <property type="match status" value="1"/>
</dbReference>
<dbReference type="RefSeq" id="WP_076530054.1">
    <property type="nucleotide sequence ID" value="NZ_BMEH01000002.1"/>
</dbReference>
<evidence type="ECO:0000259" key="1">
    <source>
        <dbReference type="Pfam" id="PF06877"/>
    </source>
</evidence>
<feature type="domain" description="Regulator of ribonuclease activity B" evidence="1">
    <location>
        <begin position="8"/>
        <end position="105"/>
    </location>
</feature>
<evidence type="ECO:0000313" key="3">
    <source>
        <dbReference type="Proteomes" id="UP000186141"/>
    </source>
</evidence>